<dbReference type="Proteomes" id="UP001150266">
    <property type="component" value="Unassembled WGS sequence"/>
</dbReference>
<comment type="caution">
    <text evidence="2">The sequence shown here is derived from an EMBL/GenBank/DDBJ whole genome shotgun (WGS) entry which is preliminary data.</text>
</comment>
<keyword evidence="3" id="KW-1185">Reference proteome</keyword>
<organism evidence="2 3">
    <name type="scientific">Lentinula aciculospora</name>
    <dbReference type="NCBI Taxonomy" id="153920"/>
    <lineage>
        <taxon>Eukaryota</taxon>
        <taxon>Fungi</taxon>
        <taxon>Dikarya</taxon>
        <taxon>Basidiomycota</taxon>
        <taxon>Agaricomycotina</taxon>
        <taxon>Agaricomycetes</taxon>
        <taxon>Agaricomycetidae</taxon>
        <taxon>Agaricales</taxon>
        <taxon>Marasmiineae</taxon>
        <taxon>Omphalotaceae</taxon>
        <taxon>Lentinula</taxon>
    </lineage>
</organism>
<name>A0A9W9DP60_9AGAR</name>
<keyword evidence="1" id="KW-0812">Transmembrane</keyword>
<feature type="transmembrane region" description="Helical" evidence="1">
    <location>
        <begin position="6"/>
        <end position="27"/>
    </location>
</feature>
<dbReference type="AlphaFoldDB" id="A0A9W9DP60"/>
<evidence type="ECO:0000256" key="1">
    <source>
        <dbReference type="SAM" id="Phobius"/>
    </source>
</evidence>
<keyword evidence="1" id="KW-1133">Transmembrane helix</keyword>
<gene>
    <name evidence="2" type="ORF">J3R30DRAFT_3481511</name>
</gene>
<proteinExistence type="predicted"/>
<evidence type="ECO:0000313" key="2">
    <source>
        <dbReference type="EMBL" id="KAJ4478391.1"/>
    </source>
</evidence>
<accession>A0A9W9DP60</accession>
<reference evidence="2" key="1">
    <citation type="submission" date="2022-08" db="EMBL/GenBank/DDBJ databases">
        <title>A Global Phylogenomic Analysis of the Shiitake Genus Lentinula.</title>
        <authorList>
            <consortium name="DOE Joint Genome Institute"/>
            <person name="Sierra-Patev S."/>
            <person name="Min B."/>
            <person name="Naranjo-Ortiz M."/>
            <person name="Looney B."/>
            <person name="Konkel Z."/>
            <person name="Slot J.C."/>
            <person name="Sakamoto Y."/>
            <person name="Steenwyk J.L."/>
            <person name="Rokas A."/>
            <person name="Carro J."/>
            <person name="Camarero S."/>
            <person name="Ferreira P."/>
            <person name="Molpeceres G."/>
            <person name="Ruiz-Duenas F.J."/>
            <person name="Serrano A."/>
            <person name="Henrissat B."/>
            <person name="Drula E."/>
            <person name="Hughes K.W."/>
            <person name="Mata J.L."/>
            <person name="Ishikawa N.K."/>
            <person name="Vargas-Isla R."/>
            <person name="Ushijima S."/>
            <person name="Smith C.A."/>
            <person name="Ahrendt S."/>
            <person name="Andreopoulos W."/>
            <person name="He G."/>
            <person name="Labutti K."/>
            <person name="Lipzen A."/>
            <person name="Ng V."/>
            <person name="Riley R."/>
            <person name="Sandor L."/>
            <person name="Barry K."/>
            <person name="Martinez A.T."/>
            <person name="Xiao Y."/>
            <person name="Gibbons J.G."/>
            <person name="Terashima K."/>
            <person name="Grigoriev I.V."/>
            <person name="Hibbett D.S."/>
        </authorList>
    </citation>
    <scope>NUCLEOTIDE SEQUENCE</scope>
    <source>
        <strain evidence="2">JLM2183</strain>
    </source>
</reference>
<feature type="transmembrane region" description="Helical" evidence="1">
    <location>
        <begin position="39"/>
        <end position="57"/>
    </location>
</feature>
<protein>
    <submittedName>
        <fullName evidence="2">Uncharacterized protein</fullName>
    </submittedName>
</protein>
<sequence length="58" mass="6778">MLHSIWYLLIFPTSPPSLTIVTIWIHLHCFTSFHHIPNTSINFPLCCLLIKTLVYIVQ</sequence>
<evidence type="ECO:0000313" key="3">
    <source>
        <dbReference type="Proteomes" id="UP001150266"/>
    </source>
</evidence>
<dbReference type="EMBL" id="JAOTPV010000009">
    <property type="protein sequence ID" value="KAJ4478391.1"/>
    <property type="molecule type" value="Genomic_DNA"/>
</dbReference>
<keyword evidence="1" id="KW-0472">Membrane</keyword>